<dbReference type="AlphaFoldDB" id="A0A5C6AEA6"/>
<evidence type="ECO:0000256" key="1">
    <source>
        <dbReference type="SAM" id="MobiDB-lite"/>
    </source>
</evidence>
<proteinExistence type="predicted"/>
<dbReference type="PANTHER" id="PTHR34978:SF3">
    <property type="entry name" value="SLR0241 PROTEIN"/>
    <property type="match status" value="1"/>
</dbReference>
<feature type="transmembrane region" description="Helical" evidence="2">
    <location>
        <begin position="177"/>
        <end position="197"/>
    </location>
</feature>
<accession>A0A5C6AEA6</accession>
<keyword evidence="2" id="KW-0812">Transmembrane</keyword>
<keyword evidence="2" id="KW-0472">Membrane</keyword>
<reference evidence="4 5" key="1">
    <citation type="submission" date="2019-02" db="EMBL/GenBank/DDBJ databases">
        <title>Deep-cultivation of Planctomycetes and their phenomic and genomic characterization uncovers novel biology.</title>
        <authorList>
            <person name="Wiegand S."/>
            <person name="Jogler M."/>
            <person name="Boedeker C."/>
            <person name="Pinto D."/>
            <person name="Vollmers J."/>
            <person name="Rivas-Marin E."/>
            <person name="Kohn T."/>
            <person name="Peeters S.H."/>
            <person name="Heuer A."/>
            <person name="Rast P."/>
            <person name="Oberbeckmann S."/>
            <person name="Bunk B."/>
            <person name="Jeske O."/>
            <person name="Meyerdierks A."/>
            <person name="Storesund J.E."/>
            <person name="Kallscheuer N."/>
            <person name="Luecker S."/>
            <person name="Lage O.M."/>
            <person name="Pohl T."/>
            <person name="Merkel B.J."/>
            <person name="Hornburger P."/>
            <person name="Mueller R.-W."/>
            <person name="Bruemmer F."/>
            <person name="Labrenz M."/>
            <person name="Spormann A.M."/>
            <person name="Op Den Camp H."/>
            <person name="Overmann J."/>
            <person name="Amann R."/>
            <person name="Jetten M.S.M."/>
            <person name="Mascher T."/>
            <person name="Medema M.H."/>
            <person name="Devos D.P."/>
            <person name="Kaster A.-K."/>
            <person name="Ovreas L."/>
            <person name="Rohde M."/>
            <person name="Galperin M.Y."/>
            <person name="Jogler C."/>
        </authorList>
    </citation>
    <scope>NUCLEOTIDE SEQUENCE [LARGE SCALE GENOMIC DNA]</scope>
    <source>
        <strain evidence="4 5">Pla52n</strain>
    </source>
</reference>
<dbReference type="InterPro" id="IPR008969">
    <property type="entry name" value="CarboxyPept-like_regulatory"/>
</dbReference>
<dbReference type="Pfam" id="PF13620">
    <property type="entry name" value="CarboxypepD_reg"/>
    <property type="match status" value="2"/>
</dbReference>
<keyword evidence="5" id="KW-1185">Reference proteome</keyword>
<evidence type="ECO:0000259" key="3">
    <source>
        <dbReference type="Pfam" id="PF05569"/>
    </source>
</evidence>
<dbReference type="InterPro" id="IPR008756">
    <property type="entry name" value="Peptidase_M56"/>
</dbReference>
<dbReference type="EMBL" id="SJPN01000006">
    <property type="protein sequence ID" value="TWT98304.1"/>
    <property type="molecule type" value="Genomic_DNA"/>
</dbReference>
<dbReference type="OrthoDB" id="222215at2"/>
<comment type="caution">
    <text evidence="4">The sequence shown here is derived from an EMBL/GenBank/DDBJ whole genome shotgun (WGS) entry which is preliminary data.</text>
</comment>
<feature type="domain" description="Peptidase M56" evidence="3">
    <location>
        <begin position="166"/>
        <end position="370"/>
    </location>
</feature>
<dbReference type="SUPFAM" id="SSF49452">
    <property type="entry name" value="Starch-binding domain-like"/>
    <property type="match status" value="1"/>
</dbReference>
<protein>
    <submittedName>
        <fullName evidence="4">Regulatory protein BlaR1</fullName>
    </submittedName>
</protein>
<sequence>MIHLDSIALPGLELLVNVSLKTLCLAWVVWTAVSLCRVRDATVLSRLNLCLLIGMMLMPILVIASPRIALPWISVNSVVADSQPHPTQNLHDFNNANPAAVKDTPMDFQSHPVASNITDNAYSKQAMEPSGIPTVDDDRVSGLEMVPTDNQTLVPTSQIQPIESSDRSTRTTSTSTITWVALVVLGTYFVGALAMLARTTIGCLRCTGIASRARRVTALLPSNSLHTDLLPTDDPALSVWQSDEISVPVTVGFWSPKILLPTDWPQWEHELVQIAIAHEREHQRRGDTLTMLLSSFNLAIYWFHPIAWTLQRRLAELAEHVCDDSVILTTGHRHTYAKHLIWMAQRATDLQRQPLLVGMARGPMIEQRIERIIDFSRPLSQRLSKSVASFVALVVIALSVMIAGVTARAQQRENPDSDPSTTSPADDVKPSLSGRVIGPDQKPVAGATVYLRTRQANATRSEPQETTTDNIGRFVFKELPDGEHQLVAAASGMSSRVKRYQGEKVSPDENEIELQLSASPTLQVEVYSKKDQSTVRDAIVRLNWSDIKRDHAVDERGTATIDGLTAEEWSVEVRAPGYAEQNHTVRLPTGGYTTIKSYLDPGASLAGRVVDDAGTPIGDLGLSVFPGDMSGGQIEYVKTQPDGTYRFDCLPMGGLRLSSNSPDHSNQDWQVSLTAKPGETQTLDLTVPRRPDGGSIKGTVVDKDGHPIANASISNHGRSSNLIRETGSDEQGRFHLQNLYSPDELVVQANGYAPVQMSIAGKVTEPPSEIKIVLQPGHSIAGKVVDERGKSIPDVFIVSNGRTGGGLRISRTTKSDVDGRFNFNSLPKGATLDFRKSGFTALGDRELPLDRDDEVVITMPDQGMLRGRAIDESTGKPIPSFNVRITFSPDRKPGEPSGGLTGNRVHEGEAFSSVTGRFELLDLIQGMPLQVTVSAEGYQPAVLRRVVAQRDSEAAADVYRLKPIDPSQHFTLSGKVVDEDGNGIAGLEMRLIACSEQRGDSRAEFPFNWEMVLNGQVAQSAEVTQFLKTISKPDGSFTFANVQPAVDMEIAYWGDGAVRSRMQGIEKLKPDARETLVIRASRGGEVTGKIDIDSFHGISQIQLSGSDGTLPAILSPDKSSYVIKNVPPGTHRLIVYGPPIRADELNGFFRMDVVKRVPCEIEQGQTLQIDLAAVTPPSQDD</sequence>
<name>A0A5C6AEA6_9BACT</name>
<gene>
    <name evidence="4" type="primary">blaR1_8</name>
    <name evidence="4" type="ORF">Pla52n_48150</name>
</gene>
<evidence type="ECO:0000313" key="4">
    <source>
        <dbReference type="EMBL" id="TWT98304.1"/>
    </source>
</evidence>
<feature type="transmembrane region" description="Helical" evidence="2">
    <location>
        <begin position="47"/>
        <end position="69"/>
    </location>
</feature>
<dbReference type="RefSeq" id="WP_146521916.1">
    <property type="nucleotide sequence ID" value="NZ_CP151726.1"/>
</dbReference>
<evidence type="ECO:0000313" key="5">
    <source>
        <dbReference type="Proteomes" id="UP000320176"/>
    </source>
</evidence>
<dbReference type="Proteomes" id="UP000320176">
    <property type="component" value="Unassembled WGS sequence"/>
</dbReference>
<feature type="transmembrane region" description="Helical" evidence="2">
    <location>
        <begin position="387"/>
        <end position="407"/>
    </location>
</feature>
<organism evidence="4 5">
    <name type="scientific">Stieleria varia</name>
    <dbReference type="NCBI Taxonomy" id="2528005"/>
    <lineage>
        <taxon>Bacteria</taxon>
        <taxon>Pseudomonadati</taxon>
        <taxon>Planctomycetota</taxon>
        <taxon>Planctomycetia</taxon>
        <taxon>Pirellulales</taxon>
        <taxon>Pirellulaceae</taxon>
        <taxon>Stieleria</taxon>
    </lineage>
</organism>
<dbReference type="Gene3D" id="2.60.40.1120">
    <property type="entry name" value="Carboxypeptidase-like, regulatory domain"/>
    <property type="match status" value="2"/>
</dbReference>
<feature type="transmembrane region" description="Helical" evidence="2">
    <location>
        <begin position="14"/>
        <end position="35"/>
    </location>
</feature>
<evidence type="ECO:0000256" key="2">
    <source>
        <dbReference type="SAM" id="Phobius"/>
    </source>
</evidence>
<dbReference type="SUPFAM" id="SSF49464">
    <property type="entry name" value="Carboxypeptidase regulatory domain-like"/>
    <property type="match status" value="3"/>
</dbReference>
<dbReference type="CDD" id="cd07341">
    <property type="entry name" value="M56_BlaR1_MecR1_like"/>
    <property type="match status" value="1"/>
</dbReference>
<dbReference type="PANTHER" id="PTHR34978">
    <property type="entry name" value="POSSIBLE SENSOR-TRANSDUCER PROTEIN BLAR"/>
    <property type="match status" value="1"/>
</dbReference>
<dbReference type="InterPro" id="IPR052173">
    <property type="entry name" value="Beta-lactam_resp_regulator"/>
</dbReference>
<feature type="region of interest" description="Disordered" evidence="1">
    <location>
        <begin position="408"/>
        <end position="441"/>
    </location>
</feature>
<dbReference type="Pfam" id="PF05569">
    <property type="entry name" value="Peptidase_M56"/>
    <property type="match status" value="1"/>
</dbReference>
<keyword evidence="2" id="KW-1133">Transmembrane helix</keyword>
<dbReference type="GO" id="GO:0030246">
    <property type="term" value="F:carbohydrate binding"/>
    <property type="evidence" value="ECO:0007669"/>
    <property type="project" value="InterPro"/>
</dbReference>
<dbReference type="InterPro" id="IPR013784">
    <property type="entry name" value="Carb-bd-like_fold"/>
</dbReference>